<dbReference type="Pfam" id="PF13516">
    <property type="entry name" value="LRR_6"/>
    <property type="match status" value="5"/>
</dbReference>
<proteinExistence type="predicted"/>
<accession>A0A210QYY0</accession>
<feature type="domain" description="EF-hand" evidence="3">
    <location>
        <begin position="496"/>
        <end position="531"/>
    </location>
</feature>
<dbReference type="AlphaFoldDB" id="A0A210QYY0"/>
<feature type="region of interest" description="Disordered" evidence="2">
    <location>
        <begin position="675"/>
        <end position="710"/>
    </location>
</feature>
<evidence type="ECO:0000256" key="2">
    <source>
        <dbReference type="SAM" id="MobiDB-lite"/>
    </source>
</evidence>
<dbReference type="SUPFAM" id="SSF47473">
    <property type="entry name" value="EF-hand"/>
    <property type="match status" value="1"/>
</dbReference>
<dbReference type="InterPro" id="IPR001611">
    <property type="entry name" value="Leu-rich_rpt"/>
</dbReference>
<dbReference type="Proteomes" id="UP000242188">
    <property type="component" value="Unassembled WGS sequence"/>
</dbReference>
<dbReference type="SUPFAM" id="SSF52047">
    <property type="entry name" value="RNI-like"/>
    <property type="match status" value="1"/>
</dbReference>
<dbReference type="PROSITE" id="PS51450">
    <property type="entry name" value="LRR"/>
    <property type="match status" value="1"/>
</dbReference>
<comment type="caution">
    <text evidence="4">The sequence shown here is derived from an EMBL/GenBank/DDBJ whole genome shotgun (WGS) entry which is preliminary data.</text>
</comment>
<dbReference type="PROSITE" id="PS50222">
    <property type="entry name" value="EF_HAND_2"/>
    <property type="match status" value="2"/>
</dbReference>
<organism evidence="4 5">
    <name type="scientific">Mizuhopecten yessoensis</name>
    <name type="common">Japanese scallop</name>
    <name type="synonym">Patinopecten yessoensis</name>
    <dbReference type="NCBI Taxonomy" id="6573"/>
    <lineage>
        <taxon>Eukaryota</taxon>
        <taxon>Metazoa</taxon>
        <taxon>Spiralia</taxon>
        <taxon>Lophotrochozoa</taxon>
        <taxon>Mollusca</taxon>
        <taxon>Bivalvia</taxon>
        <taxon>Autobranchia</taxon>
        <taxon>Pteriomorphia</taxon>
        <taxon>Pectinida</taxon>
        <taxon>Pectinoidea</taxon>
        <taxon>Pectinidae</taxon>
        <taxon>Mizuhopecten</taxon>
    </lineage>
</organism>
<dbReference type="CDD" id="cd00051">
    <property type="entry name" value="EFh"/>
    <property type="match status" value="1"/>
</dbReference>
<evidence type="ECO:0000259" key="3">
    <source>
        <dbReference type="PROSITE" id="PS50222"/>
    </source>
</evidence>
<dbReference type="Gene3D" id="1.10.238.10">
    <property type="entry name" value="EF-hand"/>
    <property type="match status" value="1"/>
</dbReference>
<protein>
    <recommendedName>
        <fullName evidence="3">EF-hand domain-containing protein</fullName>
    </recommendedName>
</protein>
<keyword evidence="5" id="KW-1185">Reference proteome</keyword>
<keyword evidence="1" id="KW-0106">Calcium</keyword>
<dbReference type="Gene3D" id="3.80.10.10">
    <property type="entry name" value="Ribonuclease Inhibitor"/>
    <property type="match status" value="3"/>
</dbReference>
<dbReference type="Pfam" id="PF13499">
    <property type="entry name" value="EF-hand_7"/>
    <property type="match status" value="1"/>
</dbReference>
<dbReference type="PROSITE" id="PS00018">
    <property type="entry name" value="EF_HAND_1"/>
    <property type="match status" value="2"/>
</dbReference>
<reference evidence="4 5" key="1">
    <citation type="journal article" date="2017" name="Nat. Ecol. Evol.">
        <title>Scallop genome provides insights into evolution of bilaterian karyotype and development.</title>
        <authorList>
            <person name="Wang S."/>
            <person name="Zhang J."/>
            <person name="Jiao W."/>
            <person name="Li J."/>
            <person name="Xun X."/>
            <person name="Sun Y."/>
            <person name="Guo X."/>
            <person name="Huan P."/>
            <person name="Dong B."/>
            <person name="Zhang L."/>
            <person name="Hu X."/>
            <person name="Sun X."/>
            <person name="Wang J."/>
            <person name="Zhao C."/>
            <person name="Wang Y."/>
            <person name="Wang D."/>
            <person name="Huang X."/>
            <person name="Wang R."/>
            <person name="Lv J."/>
            <person name="Li Y."/>
            <person name="Zhang Z."/>
            <person name="Liu B."/>
            <person name="Lu W."/>
            <person name="Hui Y."/>
            <person name="Liang J."/>
            <person name="Zhou Z."/>
            <person name="Hou R."/>
            <person name="Li X."/>
            <person name="Liu Y."/>
            <person name="Li H."/>
            <person name="Ning X."/>
            <person name="Lin Y."/>
            <person name="Zhao L."/>
            <person name="Xing Q."/>
            <person name="Dou J."/>
            <person name="Li Y."/>
            <person name="Mao J."/>
            <person name="Guo H."/>
            <person name="Dou H."/>
            <person name="Li T."/>
            <person name="Mu C."/>
            <person name="Jiang W."/>
            <person name="Fu Q."/>
            <person name="Fu X."/>
            <person name="Miao Y."/>
            <person name="Liu J."/>
            <person name="Yu Q."/>
            <person name="Li R."/>
            <person name="Liao H."/>
            <person name="Li X."/>
            <person name="Kong Y."/>
            <person name="Jiang Z."/>
            <person name="Chourrout D."/>
            <person name="Li R."/>
            <person name="Bao Z."/>
        </authorList>
    </citation>
    <scope>NUCLEOTIDE SEQUENCE [LARGE SCALE GENOMIC DNA]</scope>
    <source>
        <strain evidence="4 5">PY_sf001</strain>
    </source>
</reference>
<dbReference type="InterPro" id="IPR011992">
    <property type="entry name" value="EF-hand-dom_pair"/>
</dbReference>
<dbReference type="InterPro" id="IPR018247">
    <property type="entry name" value="EF_Hand_1_Ca_BS"/>
</dbReference>
<dbReference type="GO" id="GO:0005509">
    <property type="term" value="F:calcium ion binding"/>
    <property type="evidence" value="ECO:0007669"/>
    <property type="project" value="InterPro"/>
</dbReference>
<dbReference type="PANTHER" id="PTHR24114:SF2">
    <property type="entry name" value="F-BOX DOMAIN-CONTAINING PROTEIN-RELATED"/>
    <property type="match status" value="1"/>
</dbReference>
<evidence type="ECO:0000313" key="5">
    <source>
        <dbReference type="Proteomes" id="UP000242188"/>
    </source>
</evidence>
<name>A0A210QYY0_MIZYE</name>
<feature type="compositionally biased region" description="Basic and acidic residues" evidence="2">
    <location>
        <begin position="598"/>
        <end position="615"/>
    </location>
</feature>
<dbReference type="InterPro" id="IPR002048">
    <property type="entry name" value="EF_hand_dom"/>
</dbReference>
<dbReference type="EMBL" id="NEDP02001185">
    <property type="protein sequence ID" value="OWF53927.1"/>
    <property type="molecule type" value="Genomic_DNA"/>
</dbReference>
<dbReference type="InterPro" id="IPR032675">
    <property type="entry name" value="LRR_dom_sf"/>
</dbReference>
<evidence type="ECO:0000313" key="4">
    <source>
        <dbReference type="EMBL" id="OWF53927.1"/>
    </source>
</evidence>
<dbReference type="SMART" id="SM00054">
    <property type="entry name" value="EFh"/>
    <property type="match status" value="2"/>
</dbReference>
<sequence length="710" mass="78909">MVPDDCQFREICQSNQFDMFNFVTRCKTGDSYSIMTKYRMNRPGATRRAKSAHIRRIKGDLCGSERSDEHARAESADMHSVTTATDLYDFDKDFPDDLDQDDEEDYEHRPSPTLSPSQQVYHKACRQLKVVISKHFSRNLVKDSVIMRHHELGPKGGKACALALMNNSTVATLDLTDNDLGPAGGSYVGELLQENHFISDLTLADNNMKIDGTKGILKAISDYDCVTSLNLSGNGLRECDAEAFQPVIEDTTKLTRLNLSHNEFREEGGEVIGQAIEFSETLTDLDLSWNHLRLSGGVSLAIGLQLNRSIKRLNLAWNGLYIDGCKAMATALEVNRSLEELDLSSNRINKECLEKLLAGVKKNPTLKVLKLALNPLTTAGAAVLLSTVKNSTDHGLKIVDIHTQVVEQAYATQATALHEERGIEIKHGIVRGQEGSGDDPDGMELVDENPVLVLMEFGKLMGFRLMDLFAALDKDGSKSLDKVEIMTGLKFANIPLTDKALDKLIEKLDEDGSGEIEFSEMMAGQQEYRAKMNKMYKATQQSVDVEDTEIGRVRIKLQRLMAKQMANNPAFKSRVERFQQSLSKGFNNGEIAVRMTGNKRDLNREKVRQRRETKAAKNSSALFDLSGLENDKSSDTTDKASASTDKDIAEKKFKTVDVISEQSDEAISTDVITNNETSVEDKSHALFSSSPRNNLEKGMSGKKGWMDMHV</sequence>
<feature type="region of interest" description="Disordered" evidence="2">
    <location>
        <begin position="98"/>
        <end position="119"/>
    </location>
</feature>
<dbReference type="InterPro" id="IPR052394">
    <property type="entry name" value="LRR-containing"/>
</dbReference>
<gene>
    <name evidence="4" type="ORF">KP79_PYT13113</name>
</gene>
<feature type="compositionally biased region" description="Basic and acidic residues" evidence="2">
    <location>
        <begin position="629"/>
        <end position="644"/>
    </location>
</feature>
<dbReference type="OrthoDB" id="120976at2759"/>
<dbReference type="PANTHER" id="PTHR24114">
    <property type="entry name" value="LEUCINE RICH REPEAT FAMILY PROTEIN"/>
    <property type="match status" value="1"/>
</dbReference>
<dbReference type="SMART" id="SM00368">
    <property type="entry name" value="LRR_RI"/>
    <property type="match status" value="8"/>
</dbReference>
<feature type="region of interest" description="Disordered" evidence="2">
    <location>
        <begin position="598"/>
        <end position="644"/>
    </location>
</feature>
<feature type="domain" description="EF-hand" evidence="3">
    <location>
        <begin position="460"/>
        <end position="495"/>
    </location>
</feature>
<evidence type="ECO:0000256" key="1">
    <source>
        <dbReference type="ARBA" id="ARBA00022837"/>
    </source>
</evidence>